<dbReference type="AlphaFoldDB" id="A0A0V1B4W2"/>
<name>A0A0V1B4W2_TRIBR</name>
<dbReference type="EMBL" id="JYDI01001390">
    <property type="protein sequence ID" value="KRY32015.1"/>
    <property type="molecule type" value="Genomic_DNA"/>
</dbReference>
<protein>
    <submittedName>
        <fullName evidence="1">Uncharacterized protein</fullName>
    </submittedName>
</protein>
<feature type="non-terminal residue" evidence="1">
    <location>
        <position position="54"/>
    </location>
</feature>
<organism evidence="1 2">
    <name type="scientific">Trichinella britovi</name>
    <name type="common">Parasitic roundworm</name>
    <dbReference type="NCBI Taxonomy" id="45882"/>
    <lineage>
        <taxon>Eukaryota</taxon>
        <taxon>Metazoa</taxon>
        <taxon>Ecdysozoa</taxon>
        <taxon>Nematoda</taxon>
        <taxon>Enoplea</taxon>
        <taxon>Dorylaimia</taxon>
        <taxon>Trichinellida</taxon>
        <taxon>Trichinellidae</taxon>
        <taxon>Trichinella</taxon>
    </lineage>
</organism>
<evidence type="ECO:0000313" key="2">
    <source>
        <dbReference type="Proteomes" id="UP000054653"/>
    </source>
</evidence>
<gene>
    <name evidence="1" type="ORF">T03_6003</name>
</gene>
<reference evidence="1 2" key="1">
    <citation type="submission" date="2015-01" db="EMBL/GenBank/DDBJ databases">
        <title>Evolution of Trichinella species and genotypes.</title>
        <authorList>
            <person name="Korhonen P.K."/>
            <person name="Edoardo P."/>
            <person name="Giuseppe L.R."/>
            <person name="Gasser R.B."/>
        </authorList>
    </citation>
    <scope>NUCLEOTIDE SEQUENCE [LARGE SCALE GENOMIC DNA]</scope>
    <source>
        <strain evidence="1">ISS120</strain>
    </source>
</reference>
<sequence>MPYYAVYQMLKTKKYIFFMFHFEMTNSHYYDEGCSAISATLLYTVFTWRFHDVL</sequence>
<comment type="caution">
    <text evidence="1">The sequence shown here is derived from an EMBL/GenBank/DDBJ whole genome shotgun (WGS) entry which is preliminary data.</text>
</comment>
<proteinExistence type="predicted"/>
<accession>A0A0V1B4W2</accession>
<keyword evidence="2" id="KW-1185">Reference proteome</keyword>
<evidence type="ECO:0000313" key="1">
    <source>
        <dbReference type="EMBL" id="KRY32015.1"/>
    </source>
</evidence>
<dbReference type="Proteomes" id="UP000054653">
    <property type="component" value="Unassembled WGS sequence"/>
</dbReference>